<name>C8NCN8_CARH6</name>
<dbReference type="Proteomes" id="UP000004870">
    <property type="component" value="Unassembled WGS sequence"/>
</dbReference>
<reference evidence="1 2" key="1">
    <citation type="submission" date="2009-08" db="EMBL/GenBank/DDBJ databases">
        <authorList>
            <person name="Qin X."/>
            <person name="Bachman B."/>
            <person name="Battles P."/>
            <person name="Bell A."/>
            <person name="Bess C."/>
            <person name="Bickham C."/>
            <person name="Chaboub L."/>
            <person name="Chen D."/>
            <person name="Coyle M."/>
            <person name="Deiros D.R."/>
            <person name="Dinh H."/>
            <person name="Forbes L."/>
            <person name="Fowler G."/>
            <person name="Francisco L."/>
            <person name="Fu Q."/>
            <person name="Gubbala S."/>
            <person name="Hale W."/>
            <person name="Han Y."/>
            <person name="Hemphill L."/>
            <person name="Highlander S.K."/>
            <person name="Hirani K."/>
            <person name="Hogues M."/>
            <person name="Jackson L."/>
            <person name="Jakkamsetti A."/>
            <person name="Javaid M."/>
            <person name="Jiang H."/>
            <person name="Korchina V."/>
            <person name="Kovar C."/>
            <person name="Lara F."/>
            <person name="Lee S."/>
            <person name="Mata R."/>
            <person name="Mathew T."/>
            <person name="Moen C."/>
            <person name="Morales K."/>
            <person name="Munidasa M."/>
            <person name="Nazareth L."/>
            <person name="Ngo R."/>
            <person name="Nguyen L."/>
            <person name="Okwuonu G."/>
            <person name="Ongeri F."/>
            <person name="Patil S."/>
            <person name="Petrosino J."/>
            <person name="Pham C."/>
            <person name="Pham P."/>
            <person name="Pu L.-L."/>
            <person name="Puazo M."/>
            <person name="Raj R."/>
            <person name="Reid J."/>
            <person name="Rouhana J."/>
            <person name="Saada N."/>
            <person name="Shang Y."/>
            <person name="Simmons D."/>
            <person name="Thornton R."/>
            <person name="Warren J."/>
            <person name="Weissenberger G."/>
            <person name="Zhang J."/>
            <person name="Zhang L."/>
            <person name="Zhou C."/>
            <person name="Zhu D."/>
            <person name="Muzny D."/>
            <person name="Worley K."/>
            <person name="Gibbs R."/>
        </authorList>
    </citation>
    <scope>NUCLEOTIDE SEQUENCE [LARGE SCALE GENOMIC DNA]</scope>
    <source>
        <strain evidence="2">ATCC 15826 / DSM 8339 / NCTC 10426 / 6573</strain>
    </source>
</reference>
<comment type="caution">
    <text evidence="1">The sequence shown here is derived from an EMBL/GenBank/DDBJ whole genome shotgun (WGS) entry which is preliminary data.</text>
</comment>
<evidence type="ECO:0000313" key="1">
    <source>
        <dbReference type="EMBL" id="EEV87624.1"/>
    </source>
</evidence>
<dbReference type="GeneID" id="84790943"/>
<gene>
    <name evidence="1" type="ORF">HMPREF0198_2266</name>
</gene>
<dbReference type="STRING" id="2718.CHUV0807_2263"/>
<keyword evidence="2" id="KW-1185">Reference proteome</keyword>
<dbReference type="HOGENOM" id="CLU_3248955_0_0_6"/>
<protein>
    <submittedName>
        <fullName evidence="1">Uncharacterized protein</fullName>
    </submittedName>
</protein>
<dbReference type="EMBL" id="ACKY01000118">
    <property type="protein sequence ID" value="EEV87624.1"/>
    <property type="molecule type" value="Genomic_DNA"/>
</dbReference>
<dbReference type="RefSeq" id="WP_004142605.1">
    <property type="nucleotide sequence ID" value="NZ_GG694027.1"/>
</dbReference>
<accession>C8NCN8</accession>
<sequence>MMASLTVAEVREQMPEQVIAYQKRNPAPIWMRWSPICTLPPL</sequence>
<proteinExistence type="predicted"/>
<dbReference type="AlphaFoldDB" id="C8NCN8"/>
<evidence type="ECO:0000313" key="2">
    <source>
        <dbReference type="Proteomes" id="UP000004870"/>
    </source>
</evidence>
<organism evidence="1 2">
    <name type="scientific">Cardiobacterium hominis (strain ATCC 15826 / DSM 8339 / NCTC 10426 / 6573)</name>
    <dbReference type="NCBI Taxonomy" id="638300"/>
    <lineage>
        <taxon>Bacteria</taxon>
        <taxon>Pseudomonadati</taxon>
        <taxon>Pseudomonadota</taxon>
        <taxon>Gammaproteobacteria</taxon>
        <taxon>Cardiobacteriales</taxon>
        <taxon>Cardiobacteriaceae</taxon>
        <taxon>Cardiobacterium</taxon>
    </lineage>
</organism>